<evidence type="ECO:0000313" key="11">
    <source>
        <dbReference type="Proteomes" id="UP000649829"/>
    </source>
</evidence>
<keyword evidence="5 7" id="KW-0573">Peptidoglycan synthesis</keyword>
<dbReference type="GO" id="GO:0009252">
    <property type="term" value="P:peptidoglycan biosynthetic process"/>
    <property type="evidence" value="ECO:0007669"/>
    <property type="project" value="UniProtKB-KW"/>
</dbReference>
<evidence type="ECO:0000256" key="8">
    <source>
        <dbReference type="SAM" id="SignalP"/>
    </source>
</evidence>
<name>A0A917WBE8_9RHOB</name>
<dbReference type="InterPro" id="IPR002477">
    <property type="entry name" value="Peptidoglycan-bd-like"/>
</dbReference>
<dbReference type="Proteomes" id="UP000649829">
    <property type="component" value="Unassembled WGS sequence"/>
</dbReference>
<dbReference type="InterPro" id="IPR038063">
    <property type="entry name" value="Transpep_catalytic_dom"/>
</dbReference>
<evidence type="ECO:0000256" key="4">
    <source>
        <dbReference type="ARBA" id="ARBA00022960"/>
    </source>
</evidence>
<feature type="domain" description="L,D-TPase catalytic" evidence="9">
    <location>
        <begin position="283"/>
        <end position="459"/>
    </location>
</feature>
<dbReference type="PANTHER" id="PTHR41533:SF2">
    <property type="entry name" value="BLR7131 PROTEIN"/>
    <property type="match status" value="1"/>
</dbReference>
<dbReference type="PROSITE" id="PS52029">
    <property type="entry name" value="LD_TPASE"/>
    <property type="match status" value="1"/>
</dbReference>
<dbReference type="GO" id="GO:0004180">
    <property type="term" value="F:carboxypeptidase activity"/>
    <property type="evidence" value="ECO:0007669"/>
    <property type="project" value="UniProtKB-ARBA"/>
</dbReference>
<dbReference type="Pfam" id="PF01471">
    <property type="entry name" value="PG_binding_1"/>
    <property type="match status" value="1"/>
</dbReference>
<feature type="active site" description="Proton donor/acceptor" evidence="7">
    <location>
        <position position="415"/>
    </location>
</feature>
<evidence type="ECO:0000259" key="9">
    <source>
        <dbReference type="PROSITE" id="PS52029"/>
    </source>
</evidence>
<comment type="pathway">
    <text evidence="1 7">Cell wall biogenesis; peptidoglycan biosynthesis.</text>
</comment>
<evidence type="ECO:0000256" key="7">
    <source>
        <dbReference type="PROSITE-ProRule" id="PRU01373"/>
    </source>
</evidence>
<dbReference type="InterPro" id="IPR036366">
    <property type="entry name" value="PGBDSf"/>
</dbReference>
<accession>A0A917WBE8</accession>
<dbReference type="InterPro" id="IPR005490">
    <property type="entry name" value="LD_TPept_cat_dom"/>
</dbReference>
<dbReference type="InterPro" id="IPR045380">
    <property type="entry name" value="LD_TPept_scaffold_dom"/>
</dbReference>
<dbReference type="InterPro" id="IPR052905">
    <property type="entry name" value="LD-transpeptidase_YkuD-like"/>
</dbReference>
<proteinExistence type="inferred from homology"/>
<dbReference type="InterPro" id="IPR036365">
    <property type="entry name" value="PGBD-like_sf"/>
</dbReference>
<sequence length="523" mass="58674">MSAALAAGCLFGPTGASAQVTAYKLAVAEAMSSDKDVAAFYRARDFAPIWVSSDPEASARRSALLSAFEMASAHGLPDGKYQAAKLRGLMEAARSPRDRGRLEMELTRTYLDFATDLQTGILTPSKVVADIHREVPLRDASHYLDGIMGDNPSAFLRSLQPTNAEYARLVKAKLDMERRLASGGWGPTVPATKLEPGMEGREVVLLRNRLIAMGYLPRTVSTRYDGALQEAVQEFQRDHGLLTDGIAGSGTLAEINVPLEKRLQSIVVAMERERWLNRPRGDRHVLVNLTDYHARIVDFGKVTFKTRSVIGRNEDGRRSPEFSDVMEHMVVNPTWNIPRSIVTQEYLPQLQRNPYSNQHLNVVDRRGRIVPRNAVNFAAYNASNFPFTMKQPPSERNALGLVKFMFPNVYNIYLHDTPSKDLFSREERDFSHGCIRLSDPFDFAYALLARQESDPKGVFQRILNTGRETTVPLETPVQVHLIYRTAVSPAKGRMNYRRDIYGRDARIWEALERAGVSLYSVQG</sequence>
<dbReference type="PANTHER" id="PTHR41533">
    <property type="entry name" value="L,D-TRANSPEPTIDASE HI_1667-RELATED"/>
    <property type="match status" value="1"/>
</dbReference>
<dbReference type="SUPFAM" id="SSF141523">
    <property type="entry name" value="L,D-transpeptidase catalytic domain-like"/>
    <property type="match status" value="1"/>
</dbReference>
<reference evidence="10" key="1">
    <citation type="journal article" date="2014" name="Int. J. Syst. Evol. Microbiol.">
        <title>Complete genome sequence of Corynebacterium casei LMG S-19264T (=DSM 44701T), isolated from a smear-ripened cheese.</title>
        <authorList>
            <consortium name="US DOE Joint Genome Institute (JGI-PGF)"/>
            <person name="Walter F."/>
            <person name="Albersmeier A."/>
            <person name="Kalinowski J."/>
            <person name="Ruckert C."/>
        </authorList>
    </citation>
    <scope>NUCLEOTIDE SEQUENCE</scope>
    <source>
        <strain evidence="10">CGMCC 1.6293</strain>
    </source>
</reference>
<keyword evidence="11" id="KW-1185">Reference proteome</keyword>
<keyword evidence="4 7" id="KW-0133">Cell shape</keyword>
<evidence type="ECO:0000256" key="6">
    <source>
        <dbReference type="ARBA" id="ARBA00023316"/>
    </source>
</evidence>
<evidence type="ECO:0000256" key="2">
    <source>
        <dbReference type="ARBA" id="ARBA00005992"/>
    </source>
</evidence>
<keyword evidence="3" id="KW-0808">Transferase</keyword>
<protein>
    <submittedName>
        <fullName evidence="10">Murein L,D-transpeptidase</fullName>
    </submittedName>
</protein>
<dbReference type="Gene3D" id="1.10.101.10">
    <property type="entry name" value="PGBD-like superfamily/PGBD"/>
    <property type="match status" value="1"/>
</dbReference>
<dbReference type="Pfam" id="PF03734">
    <property type="entry name" value="YkuD"/>
    <property type="match status" value="1"/>
</dbReference>
<comment type="similarity">
    <text evidence="2">Belongs to the YkuD family.</text>
</comment>
<organism evidence="10 11">
    <name type="scientific">Pseudooceanicola nanhaiensis</name>
    <dbReference type="NCBI Taxonomy" id="375761"/>
    <lineage>
        <taxon>Bacteria</taxon>
        <taxon>Pseudomonadati</taxon>
        <taxon>Pseudomonadota</taxon>
        <taxon>Alphaproteobacteria</taxon>
        <taxon>Rhodobacterales</taxon>
        <taxon>Paracoccaceae</taxon>
        <taxon>Pseudooceanicola</taxon>
    </lineage>
</organism>
<feature type="signal peptide" evidence="8">
    <location>
        <begin position="1"/>
        <end position="18"/>
    </location>
</feature>
<evidence type="ECO:0000313" key="10">
    <source>
        <dbReference type="EMBL" id="GGL88348.1"/>
    </source>
</evidence>
<dbReference type="GO" id="GO:0071555">
    <property type="term" value="P:cell wall organization"/>
    <property type="evidence" value="ECO:0007669"/>
    <property type="project" value="UniProtKB-UniRule"/>
</dbReference>
<comment type="caution">
    <text evidence="10">The sequence shown here is derived from an EMBL/GenBank/DDBJ whole genome shotgun (WGS) entry which is preliminary data.</text>
</comment>
<dbReference type="SUPFAM" id="SSF47090">
    <property type="entry name" value="PGBD-like"/>
    <property type="match status" value="1"/>
</dbReference>
<keyword evidence="6 7" id="KW-0961">Cell wall biogenesis/degradation</keyword>
<evidence type="ECO:0000256" key="1">
    <source>
        <dbReference type="ARBA" id="ARBA00004752"/>
    </source>
</evidence>
<dbReference type="Pfam" id="PF20142">
    <property type="entry name" value="Scaffold"/>
    <property type="match status" value="1"/>
</dbReference>
<dbReference type="CDD" id="cd16913">
    <property type="entry name" value="YkuD_like"/>
    <property type="match status" value="1"/>
</dbReference>
<dbReference type="GO" id="GO:0016740">
    <property type="term" value="F:transferase activity"/>
    <property type="evidence" value="ECO:0007669"/>
    <property type="project" value="UniProtKB-KW"/>
</dbReference>
<evidence type="ECO:0000256" key="5">
    <source>
        <dbReference type="ARBA" id="ARBA00022984"/>
    </source>
</evidence>
<feature type="active site" description="Nucleophile" evidence="7">
    <location>
        <position position="434"/>
    </location>
</feature>
<keyword evidence="8" id="KW-0732">Signal</keyword>
<evidence type="ECO:0000256" key="3">
    <source>
        <dbReference type="ARBA" id="ARBA00022679"/>
    </source>
</evidence>
<gene>
    <name evidence="10" type="ORF">GCM10011534_07980</name>
</gene>
<dbReference type="EMBL" id="BMLF01000001">
    <property type="protein sequence ID" value="GGL88348.1"/>
    <property type="molecule type" value="Genomic_DNA"/>
</dbReference>
<dbReference type="Gene3D" id="2.40.440.10">
    <property type="entry name" value="L,D-transpeptidase catalytic domain-like"/>
    <property type="match status" value="1"/>
</dbReference>
<reference evidence="10" key="2">
    <citation type="submission" date="2020-09" db="EMBL/GenBank/DDBJ databases">
        <authorList>
            <person name="Sun Q."/>
            <person name="Zhou Y."/>
        </authorList>
    </citation>
    <scope>NUCLEOTIDE SEQUENCE</scope>
    <source>
        <strain evidence="10">CGMCC 1.6293</strain>
    </source>
</reference>
<dbReference type="AlphaFoldDB" id="A0A917WBE8"/>
<feature type="chain" id="PRO_5037518060" evidence="8">
    <location>
        <begin position="19"/>
        <end position="523"/>
    </location>
</feature>
<dbReference type="GO" id="GO:0008360">
    <property type="term" value="P:regulation of cell shape"/>
    <property type="evidence" value="ECO:0007669"/>
    <property type="project" value="UniProtKB-UniRule"/>
</dbReference>